<evidence type="ECO:0000313" key="3">
    <source>
        <dbReference type="Proteomes" id="UP000481043"/>
    </source>
</evidence>
<dbReference type="AlphaFoldDB" id="A0A6M0Q7T9"/>
<proteinExistence type="inferred from homology"/>
<dbReference type="Gene3D" id="3.30.420.40">
    <property type="match status" value="2"/>
</dbReference>
<dbReference type="EMBL" id="JAAIWM010000003">
    <property type="protein sequence ID" value="NEY72421.1"/>
    <property type="molecule type" value="Genomic_DNA"/>
</dbReference>
<keyword evidence="3" id="KW-1185">Reference proteome</keyword>
<gene>
    <name evidence="2" type="ORF">G4D63_11855</name>
</gene>
<dbReference type="RefSeq" id="WP_163179864.1">
    <property type="nucleotide sequence ID" value="NZ_JAAIWM010000003.1"/>
</dbReference>
<protein>
    <submittedName>
        <fullName evidence="2">ROK family protein</fullName>
    </submittedName>
</protein>
<comment type="similarity">
    <text evidence="1">Belongs to the ROK (NagC/XylR) family.</text>
</comment>
<name>A0A6M0Q7T9_9BACI</name>
<comment type="caution">
    <text evidence="2">The sequence shown here is derived from an EMBL/GenBank/DDBJ whole genome shotgun (WGS) entry which is preliminary data.</text>
</comment>
<dbReference type="InterPro" id="IPR000600">
    <property type="entry name" value="ROK"/>
</dbReference>
<reference evidence="2 3" key="1">
    <citation type="submission" date="2020-02" db="EMBL/GenBank/DDBJ databases">
        <title>Bacillus aquiflavi sp. nov., isolated from yellow water of strong flavor Chinese baijiu in Yibin region of China.</title>
        <authorList>
            <person name="Xie J."/>
        </authorList>
    </citation>
    <scope>NUCLEOTIDE SEQUENCE [LARGE SCALE GENOMIC DNA]</scope>
    <source>
        <strain evidence="2 3">SA4</strain>
    </source>
</reference>
<accession>A0A6M0Q7T9</accession>
<organism evidence="2 3">
    <name type="scientific">Bacillus mesophilus</name>
    <dbReference type="NCBI Taxonomy" id="1808955"/>
    <lineage>
        <taxon>Bacteria</taxon>
        <taxon>Bacillati</taxon>
        <taxon>Bacillota</taxon>
        <taxon>Bacilli</taxon>
        <taxon>Bacillales</taxon>
        <taxon>Bacillaceae</taxon>
        <taxon>Bacillus</taxon>
    </lineage>
</organism>
<dbReference type="PANTHER" id="PTHR18964">
    <property type="entry name" value="ROK (REPRESSOR, ORF, KINASE) FAMILY"/>
    <property type="match status" value="1"/>
</dbReference>
<evidence type="ECO:0000256" key="1">
    <source>
        <dbReference type="ARBA" id="ARBA00006479"/>
    </source>
</evidence>
<dbReference type="Pfam" id="PF00480">
    <property type="entry name" value="ROK"/>
    <property type="match status" value="1"/>
</dbReference>
<dbReference type="Proteomes" id="UP000481043">
    <property type="component" value="Unassembled WGS sequence"/>
</dbReference>
<sequence length="301" mass="32086">MNVIGVDIGGTGVKGMVISEAGTVLKSFEMKTNIGEGKDGILVTLTSVIDELLENTSVQYIGIGTAGRVNSNTGEIVYATTNLPGWQGTNLKQFIEGRYGIPCIVENDANVALVGELSKREQTYPNAVMLTLGTGVGGANVIDHQLVAGAHHQGGEWGHVVLVPFGKPCNCGKRGCMEQYLSGSALLREANSAVKAPYQHGKDVLHDFQRGHEPVQKVVNDYLEYLAIACYNLTVSIDPDVVIIGGGVIDSKELWWDAFLEKLANYESPISILPAQLGNKAGMYGAAKLAMDAAKKRGIVL</sequence>
<dbReference type="CDD" id="cd24068">
    <property type="entry name" value="ASKHA_NBD_ROK_FnNanK-like"/>
    <property type="match status" value="1"/>
</dbReference>
<evidence type="ECO:0000313" key="2">
    <source>
        <dbReference type="EMBL" id="NEY72421.1"/>
    </source>
</evidence>
<dbReference type="SUPFAM" id="SSF53067">
    <property type="entry name" value="Actin-like ATPase domain"/>
    <property type="match status" value="1"/>
</dbReference>
<dbReference type="InterPro" id="IPR043129">
    <property type="entry name" value="ATPase_NBD"/>
</dbReference>
<dbReference type="PANTHER" id="PTHR18964:SF149">
    <property type="entry name" value="BIFUNCTIONAL UDP-N-ACETYLGLUCOSAMINE 2-EPIMERASE_N-ACETYLMANNOSAMINE KINASE"/>
    <property type="match status" value="1"/>
</dbReference>